<evidence type="ECO:0000313" key="1">
    <source>
        <dbReference type="EMBL" id="PZO39734.1"/>
    </source>
</evidence>
<evidence type="ECO:0008006" key="3">
    <source>
        <dbReference type="Google" id="ProtNLM"/>
    </source>
</evidence>
<comment type="caution">
    <text evidence="1">The sequence shown here is derived from an EMBL/GenBank/DDBJ whole genome shotgun (WGS) entry which is preliminary data.</text>
</comment>
<name>A0A2W4W3I8_9CYAN</name>
<sequence>MVSWVLKEWQVAITALLQGETIVLLRKGGIREPKFSLAARQVLLLPTLEHQKTDLLKDEFRALLTESLCTEAGAADQVRFEGWATITHALPITTAAEVDALLPHLVWNGQFVEERLGWQPDRPLYGLLLRAYRLEAPLVLPRHAGYSGCRSWVKIDESVAVGNSTPALAEADYTDQVNAILAALPSVTAIIP</sequence>
<reference evidence="2" key="1">
    <citation type="submission" date="2018-04" db="EMBL/GenBank/DDBJ databases">
        <authorList>
            <person name="Cornet L."/>
        </authorList>
    </citation>
    <scope>NUCLEOTIDE SEQUENCE [LARGE SCALE GENOMIC DNA]</scope>
</reference>
<reference evidence="1 2" key="2">
    <citation type="submission" date="2018-06" db="EMBL/GenBank/DDBJ databases">
        <title>Metagenomic assembly of (sub)arctic Cyanobacteria and their associated microbiome from non-axenic cultures.</title>
        <authorList>
            <person name="Baurain D."/>
        </authorList>
    </citation>
    <scope>NUCLEOTIDE SEQUENCE [LARGE SCALE GENOMIC DNA]</scope>
    <source>
        <strain evidence="1">ULC041bin1</strain>
    </source>
</reference>
<dbReference type="Proteomes" id="UP000249081">
    <property type="component" value="Unassembled WGS sequence"/>
</dbReference>
<accession>A0A2W4W3I8</accession>
<protein>
    <recommendedName>
        <fullName evidence="3">DUF1802 domain-containing protein</fullName>
    </recommendedName>
</protein>
<dbReference type="AlphaFoldDB" id="A0A2W4W3I8"/>
<dbReference type="PIRSF" id="PIRSF018957">
    <property type="entry name" value="UCP018957"/>
    <property type="match status" value="1"/>
</dbReference>
<dbReference type="Pfam" id="PF08819">
    <property type="entry name" value="DUF1802"/>
    <property type="match status" value="1"/>
</dbReference>
<dbReference type="EMBL" id="QBMN01000084">
    <property type="protein sequence ID" value="PZO39734.1"/>
    <property type="molecule type" value="Genomic_DNA"/>
</dbReference>
<evidence type="ECO:0000313" key="2">
    <source>
        <dbReference type="Proteomes" id="UP000249081"/>
    </source>
</evidence>
<gene>
    <name evidence="1" type="ORF">DCF17_12870</name>
</gene>
<dbReference type="InterPro" id="IPR008307">
    <property type="entry name" value="UCP018957"/>
</dbReference>
<proteinExistence type="predicted"/>
<organism evidence="1 2">
    <name type="scientific">Shackletoniella antarctica</name>
    <dbReference type="NCBI Taxonomy" id="268115"/>
    <lineage>
        <taxon>Bacteria</taxon>
        <taxon>Bacillati</taxon>
        <taxon>Cyanobacteriota</taxon>
        <taxon>Cyanophyceae</taxon>
        <taxon>Oculatellales</taxon>
        <taxon>Oculatellaceae</taxon>
        <taxon>Shackletoniella</taxon>
    </lineage>
</organism>
<dbReference type="InterPro" id="IPR014923">
    <property type="entry name" value="DUF1802"/>
</dbReference>